<reference evidence="9 10" key="1">
    <citation type="submission" date="2019-07" db="EMBL/GenBank/DDBJ databases">
        <title>Draft genome of C. aurimucosum strain 2274.</title>
        <authorList>
            <person name="Pacheco L.G.C."/>
            <person name="Aguiar E.R.G.R."/>
            <person name="Santos C.S."/>
            <person name="Rocha D.J.P.G."/>
            <person name="Sant'Anna L.O."/>
            <person name="Mattos-Guaraldi A.L."/>
            <person name="Santos L.S."/>
        </authorList>
    </citation>
    <scope>NUCLEOTIDE SEQUENCE [LARGE SCALE GENOMIC DNA]</scope>
    <source>
        <strain evidence="9 10">2274</strain>
    </source>
</reference>
<comment type="similarity">
    <text evidence="1 6">Belongs to the thiolase-like superfamily. Thiolase family.</text>
</comment>
<evidence type="ECO:0000259" key="7">
    <source>
        <dbReference type="Pfam" id="PF00108"/>
    </source>
</evidence>
<sequence>MSSPNDAVIVAGARLPIGRKGGTLAEFDGVQLGARAIKALIDNPSINALLNDEAITDVIMGNTLSHYGNPARVAALSAGLPVNTPGLTIDRQCGSGINAVTLAGKLVAFEGGVYIAGGMESMTNEPFQLSRAKRAYDSTPPSFLRRELSTAEVGDPTMGITAENLAEKYSISREEQDDFALRSQENYAKAKAQGKYSHFLIPTETSSHGTVEHDEHPRPNTNAEKLAALRPAFISSGTVTAGNASGINDGAAAVCIVSADKAMHHDLNPLAHIGESSVVGVDPNYMGIGPVPAIQSVLKQAGRSISDYEFIEINEAFASQALACAKELDITVDNINPLGGAIAHGHPIAATGTVLIQKTITELSERGGGRAIVSACIGGGQGIATEIIVEEK</sequence>
<dbReference type="InterPro" id="IPR020617">
    <property type="entry name" value="Thiolase_C"/>
</dbReference>
<dbReference type="EMBL" id="VKDK01000003">
    <property type="protein sequence ID" value="TRX63522.1"/>
    <property type="molecule type" value="Genomic_DNA"/>
</dbReference>
<evidence type="ECO:0000256" key="1">
    <source>
        <dbReference type="ARBA" id="ARBA00010982"/>
    </source>
</evidence>
<feature type="active site" description="Proton acceptor" evidence="5">
    <location>
        <position position="376"/>
    </location>
</feature>
<evidence type="ECO:0000256" key="5">
    <source>
        <dbReference type="PIRSR" id="PIRSR000429-1"/>
    </source>
</evidence>
<feature type="domain" description="Thiolase C-terminal" evidence="8">
    <location>
        <begin position="268"/>
        <end position="386"/>
    </location>
</feature>
<dbReference type="InterPro" id="IPR050215">
    <property type="entry name" value="Thiolase-like_sf_Thiolase"/>
</dbReference>
<evidence type="ECO:0000256" key="2">
    <source>
        <dbReference type="ARBA" id="ARBA00022679"/>
    </source>
</evidence>
<name>A0A553G221_9CORY</name>
<comment type="caution">
    <text evidence="9">The sequence shown here is derived from an EMBL/GenBank/DDBJ whole genome shotgun (WGS) entry which is preliminary data.</text>
</comment>
<dbReference type="SUPFAM" id="SSF53901">
    <property type="entry name" value="Thiolase-like"/>
    <property type="match status" value="2"/>
</dbReference>
<keyword evidence="10" id="KW-1185">Reference proteome</keyword>
<dbReference type="InterPro" id="IPR002155">
    <property type="entry name" value="Thiolase"/>
</dbReference>
<dbReference type="InterPro" id="IPR020613">
    <property type="entry name" value="Thiolase_CS"/>
</dbReference>
<evidence type="ECO:0000256" key="3">
    <source>
        <dbReference type="ARBA" id="ARBA00023315"/>
    </source>
</evidence>
<dbReference type="Pfam" id="PF02803">
    <property type="entry name" value="Thiolase_C"/>
    <property type="match status" value="1"/>
</dbReference>
<dbReference type="GO" id="GO:0010124">
    <property type="term" value="P:phenylacetate catabolic process"/>
    <property type="evidence" value="ECO:0007669"/>
    <property type="project" value="TreeGrafter"/>
</dbReference>
<keyword evidence="2 6" id="KW-0808">Transferase</keyword>
<proteinExistence type="inferred from homology"/>
<evidence type="ECO:0000313" key="10">
    <source>
        <dbReference type="Proteomes" id="UP000320443"/>
    </source>
</evidence>
<dbReference type="GO" id="GO:0005737">
    <property type="term" value="C:cytoplasm"/>
    <property type="evidence" value="ECO:0007669"/>
    <property type="project" value="UniProtKB-ARBA"/>
</dbReference>
<dbReference type="Pfam" id="PF00108">
    <property type="entry name" value="Thiolase_N"/>
    <property type="match status" value="1"/>
</dbReference>
<dbReference type="PANTHER" id="PTHR43853:SF3">
    <property type="entry name" value="ACETYL-COA C-ACETYLTRANSFERASE YHFS-RELATED"/>
    <property type="match status" value="1"/>
</dbReference>
<dbReference type="PANTHER" id="PTHR43853">
    <property type="entry name" value="3-KETOACYL-COA THIOLASE, PEROXISOMAL"/>
    <property type="match status" value="1"/>
</dbReference>
<protein>
    <recommendedName>
        <fullName evidence="4">acetyl-CoA C-acyltransferase</fullName>
        <ecNumber evidence="4">2.3.1.16</ecNumber>
    </recommendedName>
</protein>
<feature type="active site" description="Acyl-thioester intermediate" evidence="5">
    <location>
        <position position="93"/>
    </location>
</feature>
<keyword evidence="3 6" id="KW-0012">Acyltransferase</keyword>
<evidence type="ECO:0000256" key="4">
    <source>
        <dbReference type="ARBA" id="ARBA00024073"/>
    </source>
</evidence>
<evidence type="ECO:0000313" key="9">
    <source>
        <dbReference type="EMBL" id="TRX63522.1"/>
    </source>
</evidence>
<dbReference type="GO" id="GO:0006635">
    <property type="term" value="P:fatty acid beta-oxidation"/>
    <property type="evidence" value="ECO:0007669"/>
    <property type="project" value="TreeGrafter"/>
</dbReference>
<dbReference type="Gene3D" id="3.40.47.10">
    <property type="match status" value="2"/>
</dbReference>
<dbReference type="PROSITE" id="PS00737">
    <property type="entry name" value="THIOLASE_2"/>
    <property type="match status" value="1"/>
</dbReference>
<dbReference type="InterPro" id="IPR016039">
    <property type="entry name" value="Thiolase-like"/>
</dbReference>
<evidence type="ECO:0000256" key="6">
    <source>
        <dbReference type="RuleBase" id="RU003557"/>
    </source>
</evidence>
<feature type="active site" description="Proton acceptor" evidence="5">
    <location>
        <position position="346"/>
    </location>
</feature>
<accession>A0A553G221</accession>
<dbReference type="Proteomes" id="UP000320443">
    <property type="component" value="Unassembled WGS sequence"/>
</dbReference>
<dbReference type="NCBIfam" id="TIGR01930">
    <property type="entry name" value="AcCoA-C-Actrans"/>
    <property type="match status" value="1"/>
</dbReference>
<evidence type="ECO:0000259" key="8">
    <source>
        <dbReference type="Pfam" id="PF02803"/>
    </source>
</evidence>
<feature type="domain" description="Thiolase N-terminal" evidence="7">
    <location>
        <begin position="8"/>
        <end position="259"/>
    </location>
</feature>
<dbReference type="AlphaFoldDB" id="A0A553G221"/>
<organism evidence="9 10">
    <name type="scientific">Corynebacterium hiratae</name>
    <dbReference type="NCBI Taxonomy" id="3139423"/>
    <lineage>
        <taxon>Bacteria</taxon>
        <taxon>Bacillati</taxon>
        <taxon>Actinomycetota</taxon>
        <taxon>Actinomycetes</taxon>
        <taxon>Mycobacteriales</taxon>
        <taxon>Corynebacteriaceae</taxon>
        <taxon>Corynebacterium</taxon>
    </lineage>
</organism>
<dbReference type="InterPro" id="IPR020610">
    <property type="entry name" value="Thiolase_AS"/>
</dbReference>
<dbReference type="GO" id="GO:0003988">
    <property type="term" value="F:acetyl-CoA C-acyltransferase activity"/>
    <property type="evidence" value="ECO:0007669"/>
    <property type="project" value="UniProtKB-EC"/>
</dbReference>
<dbReference type="InterPro" id="IPR020616">
    <property type="entry name" value="Thiolase_N"/>
</dbReference>
<dbReference type="EC" id="2.3.1.16" evidence="4"/>
<dbReference type="PROSITE" id="PS00099">
    <property type="entry name" value="THIOLASE_3"/>
    <property type="match status" value="1"/>
</dbReference>
<dbReference type="PIRSF" id="PIRSF000429">
    <property type="entry name" value="Ac-CoA_Ac_transf"/>
    <property type="match status" value="1"/>
</dbReference>
<dbReference type="CDD" id="cd00751">
    <property type="entry name" value="thiolase"/>
    <property type="match status" value="1"/>
</dbReference>
<gene>
    <name evidence="9" type="ORF">FNY97_03280</name>
</gene>